<comment type="caution">
    <text evidence="1">The sequence shown here is derived from an EMBL/GenBank/DDBJ whole genome shotgun (WGS) entry which is preliminary data.</text>
</comment>
<evidence type="ECO:0000313" key="1">
    <source>
        <dbReference type="EMBL" id="KKN73949.1"/>
    </source>
</evidence>
<name>A0A0F9T432_9ZZZZ</name>
<organism evidence="1">
    <name type="scientific">marine sediment metagenome</name>
    <dbReference type="NCBI Taxonomy" id="412755"/>
    <lineage>
        <taxon>unclassified sequences</taxon>
        <taxon>metagenomes</taxon>
        <taxon>ecological metagenomes</taxon>
    </lineage>
</organism>
<reference evidence="1" key="1">
    <citation type="journal article" date="2015" name="Nature">
        <title>Complex archaea that bridge the gap between prokaryotes and eukaryotes.</title>
        <authorList>
            <person name="Spang A."/>
            <person name="Saw J.H."/>
            <person name="Jorgensen S.L."/>
            <person name="Zaremba-Niedzwiedzka K."/>
            <person name="Martijn J."/>
            <person name="Lind A.E."/>
            <person name="van Eijk R."/>
            <person name="Schleper C."/>
            <person name="Guy L."/>
            <person name="Ettema T.J."/>
        </authorList>
    </citation>
    <scope>NUCLEOTIDE SEQUENCE</scope>
</reference>
<proteinExistence type="predicted"/>
<accession>A0A0F9T432</accession>
<gene>
    <name evidence="1" type="ORF">LCGC14_0395140</name>
</gene>
<dbReference type="AlphaFoldDB" id="A0A0F9T432"/>
<sequence length="249" mass="28568">MNLLEIRTKWIDTSGRRDLIADTSPTDYDDNGANFFIQAGQRLLDTILPNPKSEGSYIKDLTVNDYKVMIKYLRAVKKVWIKGTGLARYQLIRKTYSWLQEEYGDSIASSTAGQPRYYAPILSNLSPEQKALTSGNYTDEFTRDFEDITFGDDRYSKNGITFRPKTDATHTITITGDFFSNMLVDADISYHSEIYPELLILATNFALEAFYKNTQGMNDWKNAMNIYLRGIDHDMVKEEMEFAGNQMRG</sequence>
<dbReference type="EMBL" id="LAZR01000334">
    <property type="protein sequence ID" value="KKN73949.1"/>
    <property type="molecule type" value="Genomic_DNA"/>
</dbReference>
<protein>
    <submittedName>
        <fullName evidence="1">Uncharacterized protein</fullName>
    </submittedName>
</protein>